<dbReference type="STRING" id="471853.Bcav_1299"/>
<dbReference type="AlphaFoldDB" id="C5C1U0"/>
<name>C5C1U0_BEUC1</name>
<sequence length="549" mass="60026">MPHHSADVLIIGGGLGGVAAARAALTLGRTVILTEAGDWLGGQLTSQAVPPDENPWIEEYSSEGYRELRTRIRDHYRRHYPLTPEARATEHLNPGGGFVSALCHEPRVSAVVLEEMLAEWLTDGRLTLLRRHEPVSVIRTADRLTSVTVRDVTTGERRVLAGALVLDATELGDLLELADVPHVIGAESRAETGELHAPDVADPLDQQAITWCAALEYRAGESHVIPEPPGYAHWRDTADPRWPGSQLSWSDVHPITLEERYRPIFAGSPEEAIDGQQRDLWHYRRILARRHLDESYTGGEITLVNWPHIDYWELPLLGVPAETRRQAELASRDLTLSFVHWVQTAAPRPDGGRGYPELRLAGDVMGTPDGLAREAYIRESRRIKALFTVTEAHIGCEMRGAHAGSATFDDTVGIGHYRIDLHPSTSGRTYVDIASFPFQIPLGALIPVGTANLLAANKNIGTTHITNGAYRLHPVEWSIGEAAGALAAHCLSTGSTPATVRARQDELRAYQAVLSDELGVPLAWPDEIRRTGQPDAEPAPSHAGTGASR</sequence>
<accession>C5C1U0</accession>
<evidence type="ECO:0000313" key="2">
    <source>
        <dbReference type="EMBL" id="ACQ79558.1"/>
    </source>
</evidence>
<dbReference type="PANTHER" id="PTHR42716:SF1">
    <property type="entry name" value="SLL0471 PROTEIN"/>
    <property type="match status" value="1"/>
</dbReference>
<dbReference type="PANTHER" id="PTHR42716">
    <property type="entry name" value="L-ASPARTATE OXIDASE"/>
    <property type="match status" value="1"/>
</dbReference>
<dbReference type="EMBL" id="CP001618">
    <property type="protein sequence ID" value="ACQ79558.1"/>
    <property type="molecule type" value="Genomic_DNA"/>
</dbReference>
<dbReference type="KEGG" id="bcv:Bcav_1299"/>
<dbReference type="HOGENOM" id="CLU_029779_1_0_11"/>
<dbReference type="InterPro" id="IPR036188">
    <property type="entry name" value="FAD/NAD-bd_sf"/>
</dbReference>
<dbReference type="Gene3D" id="3.50.50.60">
    <property type="entry name" value="FAD/NAD(P)-binding domain"/>
    <property type="match status" value="1"/>
</dbReference>
<protein>
    <submittedName>
        <fullName evidence="2">Secreted protein</fullName>
    </submittedName>
</protein>
<feature type="region of interest" description="Disordered" evidence="1">
    <location>
        <begin position="526"/>
        <end position="549"/>
    </location>
</feature>
<dbReference type="Pfam" id="PF12831">
    <property type="entry name" value="FAD_oxidored"/>
    <property type="match status" value="1"/>
</dbReference>
<keyword evidence="3" id="KW-1185">Reference proteome</keyword>
<proteinExistence type="predicted"/>
<reference evidence="2 3" key="1">
    <citation type="journal article" date="2009" name="Stand. Genomic Sci.">
        <title>Complete genome sequence of Beutenbergia cavernae type strain (HKI 0122).</title>
        <authorList>
            <person name="Land M."/>
            <person name="Pukall R."/>
            <person name="Abt B."/>
            <person name="Goker M."/>
            <person name="Rohde M."/>
            <person name="Glavina Del Rio T."/>
            <person name="Tice H."/>
            <person name="Copeland A."/>
            <person name="Cheng J.F."/>
            <person name="Lucas S."/>
            <person name="Chen F."/>
            <person name="Nolan M."/>
            <person name="Bruce D."/>
            <person name="Goodwin L."/>
            <person name="Pitluck S."/>
            <person name="Ivanova N."/>
            <person name="Mavromatis K."/>
            <person name="Ovchinnikova G."/>
            <person name="Pati A."/>
            <person name="Chen A."/>
            <person name="Palaniappan K."/>
            <person name="Hauser L."/>
            <person name="Chang Y.J."/>
            <person name="Jefferies C.C."/>
            <person name="Saunders E."/>
            <person name="Brettin T."/>
            <person name="Detter J.C."/>
            <person name="Han C."/>
            <person name="Chain P."/>
            <person name="Bristow J."/>
            <person name="Eisen J.A."/>
            <person name="Markowitz V."/>
            <person name="Hugenholtz P."/>
            <person name="Kyrpides N.C."/>
            <person name="Klenk H.P."/>
            <person name="Lapidus A."/>
        </authorList>
    </citation>
    <scope>NUCLEOTIDE SEQUENCE [LARGE SCALE GENOMIC DNA]</scope>
    <source>
        <strain evidence="3">ATCC BAA-8 / DSM 12333 / NBRC 16432</strain>
    </source>
</reference>
<dbReference type="InterPro" id="IPR005288">
    <property type="entry name" value="NadB"/>
</dbReference>
<dbReference type="eggNOG" id="COG1053">
    <property type="taxonomic scope" value="Bacteria"/>
</dbReference>
<evidence type="ECO:0000256" key="1">
    <source>
        <dbReference type="SAM" id="MobiDB-lite"/>
    </source>
</evidence>
<gene>
    <name evidence="2" type="ordered locus">Bcav_1299</name>
</gene>
<dbReference type="Proteomes" id="UP000007962">
    <property type="component" value="Chromosome"/>
</dbReference>
<evidence type="ECO:0000313" key="3">
    <source>
        <dbReference type="Proteomes" id="UP000007962"/>
    </source>
</evidence>
<dbReference type="OrthoDB" id="615715at2"/>
<dbReference type="SUPFAM" id="SSF51905">
    <property type="entry name" value="FAD/NAD(P)-binding domain"/>
    <property type="match status" value="1"/>
</dbReference>
<dbReference type="GO" id="GO:0009435">
    <property type="term" value="P:NAD+ biosynthetic process"/>
    <property type="evidence" value="ECO:0007669"/>
    <property type="project" value="InterPro"/>
</dbReference>
<dbReference type="GO" id="GO:0008734">
    <property type="term" value="F:L-aspartate oxidase activity"/>
    <property type="evidence" value="ECO:0007669"/>
    <property type="project" value="InterPro"/>
</dbReference>
<organism evidence="2 3">
    <name type="scientific">Beutenbergia cavernae (strain ATCC BAA-8 / DSM 12333 / CCUG 43141 / JCM 11478 / NBRC 16432 / NCIMB 13614 / HKI 0122)</name>
    <dbReference type="NCBI Taxonomy" id="471853"/>
    <lineage>
        <taxon>Bacteria</taxon>
        <taxon>Bacillati</taxon>
        <taxon>Actinomycetota</taxon>
        <taxon>Actinomycetes</taxon>
        <taxon>Micrococcales</taxon>
        <taxon>Beutenbergiaceae</taxon>
        <taxon>Beutenbergia</taxon>
    </lineage>
</organism>